<accession>A0AA86UBX4</accession>
<evidence type="ECO:0000313" key="1">
    <source>
        <dbReference type="EMBL" id="CAI9946301.1"/>
    </source>
</evidence>
<evidence type="ECO:0000313" key="2">
    <source>
        <dbReference type="EMBL" id="CAL6111637.1"/>
    </source>
</evidence>
<dbReference type="InterPro" id="IPR032675">
    <property type="entry name" value="LRR_dom_sf"/>
</dbReference>
<protein>
    <submittedName>
        <fullName evidence="1">Leucine-rich repeat domain superfamily</fullName>
    </submittedName>
    <submittedName>
        <fullName evidence="2">Leucine-rich_repeat domain superfamily</fullName>
    </submittedName>
</protein>
<reference evidence="2 3" key="2">
    <citation type="submission" date="2024-07" db="EMBL/GenBank/DDBJ databases">
        <authorList>
            <person name="Akdeniz Z."/>
        </authorList>
    </citation>
    <scope>NUCLEOTIDE SEQUENCE [LARGE SCALE GENOMIC DNA]</scope>
</reference>
<reference evidence="1" key="1">
    <citation type="submission" date="2023-06" db="EMBL/GenBank/DDBJ databases">
        <authorList>
            <person name="Kurt Z."/>
        </authorList>
    </citation>
    <scope>NUCLEOTIDE SEQUENCE</scope>
</reference>
<gene>
    <name evidence="1" type="ORF">HINF_LOCUS33946</name>
    <name evidence="2" type="ORF">HINF_LOCUS76509</name>
</gene>
<comment type="caution">
    <text evidence="1">The sequence shown here is derived from an EMBL/GenBank/DDBJ whole genome shotgun (WGS) entry which is preliminary data.</text>
</comment>
<keyword evidence="3" id="KW-1185">Reference proteome</keyword>
<dbReference type="AlphaFoldDB" id="A0AA86UBX4"/>
<dbReference type="Proteomes" id="UP001642409">
    <property type="component" value="Unassembled WGS sequence"/>
</dbReference>
<dbReference type="EMBL" id="CATOUU010000761">
    <property type="protein sequence ID" value="CAI9946301.1"/>
    <property type="molecule type" value="Genomic_DNA"/>
</dbReference>
<dbReference type="EMBL" id="CAXDID020000713">
    <property type="protein sequence ID" value="CAL6111637.1"/>
    <property type="molecule type" value="Genomic_DNA"/>
</dbReference>
<name>A0AA86UBX4_9EUKA</name>
<evidence type="ECO:0000313" key="3">
    <source>
        <dbReference type="Proteomes" id="UP001642409"/>
    </source>
</evidence>
<dbReference type="Gene3D" id="3.80.10.10">
    <property type="entry name" value="Ribonuclease Inhibitor"/>
    <property type="match status" value="1"/>
</dbReference>
<proteinExistence type="predicted"/>
<organism evidence="1">
    <name type="scientific">Hexamita inflata</name>
    <dbReference type="NCBI Taxonomy" id="28002"/>
    <lineage>
        <taxon>Eukaryota</taxon>
        <taxon>Metamonada</taxon>
        <taxon>Diplomonadida</taxon>
        <taxon>Hexamitidae</taxon>
        <taxon>Hexamitinae</taxon>
        <taxon>Hexamita</taxon>
    </lineage>
</organism>
<sequence length="249" mass="29255">MKSCLKKLFYEQKNSCDPNQLKATTLDNLSEYDKSMIEIYQRKIKDGTLTIKCDPDLESLNFINTLKISQLQLYDYKYIVPQLANLTIKELKIIDCKIYSVKGFQLENLEVLEVRNNVRKLESKGLAQEILQFKRLKELSLQKFITNISLSILDSLNQAQYIVNFVVLKPQDHSLTYKNQISVKMKQLTSQQFSTQLIQLDYCYKLRCSQTTEKAERIKHIQQQNCFSSTTDRTEIVIKTKCKFQQNHR</sequence>